<dbReference type="SUPFAM" id="SSF53756">
    <property type="entry name" value="UDP-Glycosyltransferase/glycogen phosphorylase"/>
    <property type="match status" value="1"/>
</dbReference>
<dbReference type="CDD" id="cd03801">
    <property type="entry name" value="GT4_PimA-like"/>
    <property type="match status" value="1"/>
</dbReference>
<comment type="caution">
    <text evidence="2">The sequence shown here is derived from an EMBL/GenBank/DDBJ whole genome shotgun (WGS) entry which is preliminary data.</text>
</comment>
<evidence type="ECO:0000313" key="3">
    <source>
        <dbReference type="Proteomes" id="UP001644719"/>
    </source>
</evidence>
<dbReference type="Gene3D" id="3.40.50.2000">
    <property type="entry name" value="Glycogen Phosphorylase B"/>
    <property type="match status" value="2"/>
</dbReference>
<accession>A0ABX2H7H7</accession>
<organism evidence="2 3">
    <name type="scientific">Blautia faecis</name>
    <dbReference type="NCBI Taxonomy" id="871665"/>
    <lineage>
        <taxon>Bacteria</taxon>
        <taxon>Bacillati</taxon>
        <taxon>Bacillota</taxon>
        <taxon>Clostridia</taxon>
        <taxon>Lachnospirales</taxon>
        <taxon>Lachnospiraceae</taxon>
        <taxon>Blautia</taxon>
    </lineage>
</organism>
<feature type="domain" description="Glycosyl transferase family 1" evidence="1">
    <location>
        <begin position="232"/>
        <end position="393"/>
    </location>
</feature>
<dbReference type="InterPro" id="IPR001296">
    <property type="entry name" value="Glyco_trans_1"/>
</dbReference>
<reference evidence="2 3" key="1">
    <citation type="journal article" date="2020" name="Cell Host Microbe">
        <title>Functional and Genomic Variation between Human-Derived Isolates of Lachnospiraceae Reveals Inter- and Intra-Species Diversity.</title>
        <authorList>
            <person name="Sorbara M.T."/>
            <person name="Littmann E.R."/>
            <person name="Fontana E."/>
            <person name="Moody T.U."/>
            <person name="Kohout C.E."/>
            <person name="Gjonbalaj M."/>
            <person name="Eaton V."/>
            <person name="Seok R."/>
            <person name="Leiner I.M."/>
            <person name="Pamer E.G."/>
        </authorList>
    </citation>
    <scope>NUCLEOTIDE SEQUENCE [LARGE SCALE GENOMIC DNA]</scope>
    <source>
        <strain evidence="2 3">MSK.17.74</strain>
    </source>
</reference>
<dbReference type="EMBL" id="JAAITS010000031">
    <property type="protein sequence ID" value="NSG86044.1"/>
    <property type="molecule type" value="Genomic_DNA"/>
</dbReference>
<evidence type="ECO:0000313" key="2">
    <source>
        <dbReference type="EMBL" id="NSG86044.1"/>
    </source>
</evidence>
<keyword evidence="3" id="KW-1185">Reference proteome</keyword>
<proteinExistence type="predicted"/>
<name>A0ABX2H7H7_9FIRM</name>
<sequence>MIKHILLLCLLGNPFELNLGGHQRTVAELINYFKDTPQLELTVITTNCSVVELTANHLYSNITIYEIPIAKEWLENQDLLYDNKDFLYKTIKNIYENIEHPIALVHSTYWISGLLASQLCSDHHLIQIHSVISTSCERKRNGFPPVSSHQYEIEQFFLPKVDCILSIAESEYELLVKEYHIEPHKIIVVGRTVADCFLHPSHLPSGNLGQTRSVNYNAMDLQGTEWWINGAFCYIGRIVDQKGVKEIILAWEILYKKYLNLTPPMWFIGGTAEDISKYRRIIKEYVPDLETYEQQHKIYWWGFLSDAGISNVLLKCSVLIMHSAFEPGGRVILEAMSSGKPVIATYSGFGNNYVQDWYNGFHVEYGDFQKLSRYLELFITNPYLANMLGINSKSLFREINRNWDYFRRISDLYFGFGTSEYTYKGNLFYKKMQPQYPNLIDAFPYNDIKNDISDISTEFYIEEASIIPMENNQSYLWKTPCKVIKQYYNRFNYKQEWNTYDPKQVIPLMSLYDAAVFSSSLTGFLPITERSDVLFSYTMPAGRVLANDECLKEMPLLLKKLREPYTETSYDEIDLSEINSKFQFQHKYYTIQALVKELNTAMENHPIFNASEVNCTKSIFNKITHIRTQIPSKYGMNYGKSILNHIVQSNVQTFLLPSCDIYFGETGIDEAYTYMEYYGDSILEPLNSQKLQLIDNTVLLWIGVLLTEQYIENKILHKKCKIELSSISNFYDGFFETVLL</sequence>
<dbReference type="PANTHER" id="PTHR45947:SF3">
    <property type="entry name" value="SULFOQUINOVOSYL TRANSFERASE SQD2"/>
    <property type="match status" value="1"/>
</dbReference>
<dbReference type="Pfam" id="PF00534">
    <property type="entry name" value="Glycos_transf_1"/>
    <property type="match status" value="1"/>
</dbReference>
<dbReference type="InterPro" id="IPR050194">
    <property type="entry name" value="Glycosyltransferase_grp1"/>
</dbReference>
<evidence type="ECO:0000259" key="1">
    <source>
        <dbReference type="Pfam" id="PF00534"/>
    </source>
</evidence>
<dbReference type="Proteomes" id="UP001644719">
    <property type="component" value="Unassembled WGS sequence"/>
</dbReference>
<gene>
    <name evidence="2" type="ORF">G5B17_11600</name>
</gene>
<dbReference type="RefSeq" id="WP_173735716.1">
    <property type="nucleotide sequence ID" value="NZ_JAAITS010000031.1"/>
</dbReference>
<protein>
    <submittedName>
        <fullName evidence="2">Glycosyltransferase family 4 protein</fullName>
    </submittedName>
</protein>
<dbReference type="PANTHER" id="PTHR45947">
    <property type="entry name" value="SULFOQUINOVOSYL TRANSFERASE SQD2"/>
    <property type="match status" value="1"/>
</dbReference>